<dbReference type="Proteomes" id="UP000651208">
    <property type="component" value="Unassembled WGS sequence"/>
</dbReference>
<evidence type="ECO:0000256" key="1">
    <source>
        <dbReference type="SAM" id="SignalP"/>
    </source>
</evidence>
<comment type="caution">
    <text evidence="2">The sequence shown here is derived from an EMBL/GenBank/DDBJ whole genome shotgun (WGS) entry which is preliminary data.</text>
</comment>
<keyword evidence="1" id="KW-0732">Signal</keyword>
<gene>
    <name evidence="2" type="ORF">FcAc13_03110</name>
</gene>
<feature type="signal peptide" evidence="1">
    <location>
        <begin position="1"/>
        <end position="23"/>
    </location>
</feature>
<organism evidence="2 3">
    <name type="scientific">Frischella japonica</name>
    <dbReference type="NCBI Taxonomy" id="2741544"/>
    <lineage>
        <taxon>Bacteria</taxon>
        <taxon>Pseudomonadati</taxon>
        <taxon>Pseudomonadota</taxon>
        <taxon>Gammaproteobacteria</taxon>
        <taxon>Orbales</taxon>
        <taxon>Orbaceae</taxon>
        <taxon>Frischella</taxon>
    </lineage>
</organism>
<dbReference type="EMBL" id="JABURY010000006">
    <property type="protein sequence ID" value="MBC9130294.1"/>
    <property type="molecule type" value="Genomic_DNA"/>
</dbReference>
<proteinExistence type="predicted"/>
<keyword evidence="3" id="KW-1185">Reference proteome</keyword>
<accession>A0ABR7QVP0</accession>
<dbReference type="RefSeq" id="WP_187754727.1">
    <property type="nucleotide sequence ID" value="NZ_JABURY010000006.1"/>
</dbReference>
<evidence type="ECO:0000313" key="2">
    <source>
        <dbReference type="EMBL" id="MBC9130294.1"/>
    </source>
</evidence>
<name>A0ABR7QVP0_9GAMM</name>
<sequence>MLKKLLLLNLSILLMSMTNSIHAKTKECPIKPAFDIVVSDNSAHLVNNMKNIIIDANGMINMNGSPRKVGNNVQQQAKNLHAFLRQQLPDLAYQSQQHLDNLRSAFKTAIRKNLGNKSKLAENLDGLYFEVKQLLQNTIITRDGVTYFYYQPFNTFKKDGEALGKKRIYKIVGNSVLHFDVFKNFSTVKTIAENEWKEQKVKLEKFDSHVCELITQIDHKYNQLILQLGQY</sequence>
<feature type="chain" id="PRO_5047091537" evidence="1">
    <location>
        <begin position="24"/>
        <end position="231"/>
    </location>
</feature>
<protein>
    <submittedName>
        <fullName evidence="2">DUF2884 family protein</fullName>
    </submittedName>
</protein>
<evidence type="ECO:0000313" key="3">
    <source>
        <dbReference type="Proteomes" id="UP000651208"/>
    </source>
</evidence>
<reference evidence="2 3" key="1">
    <citation type="submission" date="2020-06" db="EMBL/GenBank/DDBJ databases">
        <title>Frischella cerana isolated from Apis cerana gut homogenate.</title>
        <authorList>
            <person name="Wolter L.A."/>
            <person name="Suenami S."/>
            <person name="Miyazaki R."/>
        </authorList>
    </citation>
    <scope>NUCLEOTIDE SEQUENCE [LARGE SCALE GENOMIC DNA]</scope>
    <source>
        <strain evidence="2 3">Ac13</strain>
    </source>
</reference>